<comment type="caution">
    <text evidence="2">The sequence shown here is derived from an EMBL/GenBank/DDBJ whole genome shotgun (WGS) entry which is preliminary data.</text>
</comment>
<reference evidence="2 3" key="1">
    <citation type="submission" date="2020-04" db="EMBL/GenBank/DDBJ databases">
        <authorList>
            <person name="Yoon J."/>
        </authorList>
    </citation>
    <scope>NUCLEOTIDE SEQUENCE [LARGE SCALE GENOMIC DNA]</scope>
    <source>
        <strain evidence="2 3">KMU-166</strain>
    </source>
</reference>
<dbReference type="EMBL" id="JAAWWK010000006">
    <property type="protein sequence ID" value="NKI18861.1"/>
    <property type="molecule type" value="Genomic_DNA"/>
</dbReference>
<gene>
    <name evidence="2" type="primary">ampE</name>
    <name evidence="2" type="ORF">HCU74_15740</name>
</gene>
<proteinExistence type="predicted"/>
<dbReference type="InterPro" id="IPR052966">
    <property type="entry name" value="Beta-lactamase_Reg"/>
</dbReference>
<keyword evidence="1" id="KW-1133">Transmembrane helix</keyword>
<dbReference type="PANTHER" id="PTHR38684">
    <property type="entry name" value="PROTEIN AMPE"/>
    <property type="match status" value="1"/>
</dbReference>
<organism evidence="2 3">
    <name type="scientific">Spongiibacter thalassae</name>
    <dbReference type="NCBI Taxonomy" id="2721624"/>
    <lineage>
        <taxon>Bacteria</taxon>
        <taxon>Pseudomonadati</taxon>
        <taxon>Pseudomonadota</taxon>
        <taxon>Gammaproteobacteria</taxon>
        <taxon>Cellvibrionales</taxon>
        <taxon>Spongiibacteraceae</taxon>
        <taxon>Spongiibacter</taxon>
    </lineage>
</organism>
<evidence type="ECO:0000313" key="2">
    <source>
        <dbReference type="EMBL" id="NKI18861.1"/>
    </source>
</evidence>
<dbReference type="InterPro" id="IPR031347">
    <property type="entry name" value="AmpE"/>
</dbReference>
<feature type="transmembrane region" description="Helical" evidence="1">
    <location>
        <begin position="52"/>
        <end position="83"/>
    </location>
</feature>
<accession>A0ABX1GI75</accession>
<evidence type="ECO:0000256" key="1">
    <source>
        <dbReference type="SAM" id="Phobius"/>
    </source>
</evidence>
<feature type="transmembrane region" description="Helical" evidence="1">
    <location>
        <begin position="144"/>
        <end position="166"/>
    </location>
</feature>
<evidence type="ECO:0000313" key="3">
    <source>
        <dbReference type="Proteomes" id="UP000765845"/>
    </source>
</evidence>
<feature type="transmembrane region" description="Helical" evidence="1">
    <location>
        <begin position="186"/>
        <end position="207"/>
    </location>
</feature>
<sequence length="282" mass="32132">MEFFAVLIAWGAVQFWGSGAIVQSDDWFVALRRSLRKINGAVPRLLLTLSPLLLVALVLFLLGPILFGLPAFIISVVILLYSLGRGDFHIQLRLYLNSWQRGDLEGARRHGEYFDPELRTGAENALQLHQAVRKGVFYHGFERWFAVVFWFFLAGPVFALAYRLLFLIARHEDSEQRERDMAFQGLYYFEYLPARLLGFAFALIGHFDRCFPVWRQLSVAELPSDDYLDQLGATCLPGVSAEEAQDDSAFLQRASDELQAAQQMLSRSLLCWVGVMALIELF</sequence>
<dbReference type="RefSeq" id="WP_168451381.1">
    <property type="nucleotide sequence ID" value="NZ_JAAWWK010000006.1"/>
</dbReference>
<keyword evidence="1" id="KW-0812">Transmembrane</keyword>
<dbReference type="PANTHER" id="PTHR38684:SF1">
    <property type="entry name" value="PROTEIN AMPE"/>
    <property type="match status" value="1"/>
</dbReference>
<name>A0ABX1GI75_9GAMM</name>
<keyword evidence="3" id="KW-1185">Reference proteome</keyword>
<protein>
    <submittedName>
        <fullName evidence="2">Regulatory signaling modulator protein AmpE</fullName>
    </submittedName>
</protein>
<keyword evidence="1" id="KW-0472">Membrane</keyword>
<dbReference type="Proteomes" id="UP000765845">
    <property type="component" value="Unassembled WGS sequence"/>
</dbReference>
<dbReference type="Pfam" id="PF17113">
    <property type="entry name" value="AmpE"/>
    <property type="match status" value="1"/>
</dbReference>